<organism evidence="1 2">
    <name type="scientific">Lactobacillus psittaci DSM 15354</name>
    <dbReference type="NCBI Taxonomy" id="1122152"/>
    <lineage>
        <taxon>Bacteria</taxon>
        <taxon>Bacillati</taxon>
        <taxon>Bacillota</taxon>
        <taxon>Bacilli</taxon>
        <taxon>Lactobacillales</taxon>
        <taxon>Lactobacillaceae</taxon>
        <taxon>Lactobacillus</taxon>
    </lineage>
</organism>
<dbReference type="Proteomes" id="UP000051931">
    <property type="component" value="Unassembled WGS sequence"/>
</dbReference>
<evidence type="ECO:0000313" key="2">
    <source>
        <dbReference type="Proteomes" id="UP000051931"/>
    </source>
</evidence>
<dbReference type="STRING" id="1122152.GCA_000425905_00204"/>
<dbReference type="EMBL" id="AZFB01000003">
    <property type="protein sequence ID" value="KRL63523.1"/>
    <property type="molecule type" value="Genomic_DNA"/>
</dbReference>
<accession>A0A0R1SBN7</accession>
<comment type="caution">
    <text evidence="1">The sequence shown here is derived from an EMBL/GenBank/DDBJ whole genome shotgun (WGS) entry which is preliminary data.</text>
</comment>
<gene>
    <name evidence="1" type="ORF">FC23_GL000766</name>
</gene>
<dbReference type="eggNOG" id="ENOG5031QPT">
    <property type="taxonomic scope" value="Bacteria"/>
</dbReference>
<dbReference type="PATRIC" id="fig|1122152.4.peg.780"/>
<proteinExistence type="predicted"/>
<sequence>MVMVQSNSEASKRYRSNLKIRAAAGDKQAIEQLEKNRKNQLFRNAKSFIKNHATIAQAREIRELTLERERELKNTKVDY</sequence>
<name>A0A0R1SBN7_9LACO</name>
<dbReference type="AlphaFoldDB" id="A0A0R1SBN7"/>
<dbReference type="RefSeq" id="WP_027825503.1">
    <property type="nucleotide sequence ID" value="NZ_AZFB01000003.1"/>
</dbReference>
<keyword evidence="2" id="KW-1185">Reference proteome</keyword>
<reference evidence="1 2" key="1">
    <citation type="journal article" date="2015" name="Genome Announc.">
        <title>Expanding the biotechnology potential of lactobacilli through comparative genomics of 213 strains and associated genera.</title>
        <authorList>
            <person name="Sun Z."/>
            <person name="Harris H.M."/>
            <person name="McCann A."/>
            <person name="Guo C."/>
            <person name="Argimon S."/>
            <person name="Zhang W."/>
            <person name="Yang X."/>
            <person name="Jeffery I.B."/>
            <person name="Cooney J.C."/>
            <person name="Kagawa T.F."/>
            <person name="Liu W."/>
            <person name="Song Y."/>
            <person name="Salvetti E."/>
            <person name="Wrobel A."/>
            <person name="Rasinkangas P."/>
            <person name="Parkhill J."/>
            <person name="Rea M.C."/>
            <person name="O'Sullivan O."/>
            <person name="Ritari J."/>
            <person name="Douillard F.P."/>
            <person name="Paul Ross R."/>
            <person name="Yang R."/>
            <person name="Briner A.E."/>
            <person name="Felis G.E."/>
            <person name="de Vos W.M."/>
            <person name="Barrangou R."/>
            <person name="Klaenhammer T.R."/>
            <person name="Caufield P.W."/>
            <person name="Cui Y."/>
            <person name="Zhang H."/>
            <person name="O'Toole P.W."/>
        </authorList>
    </citation>
    <scope>NUCLEOTIDE SEQUENCE [LARGE SCALE GENOMIC DNA]</scope>
    <source>
        <strain evidence="1 2">DSM 15354</strain>
    </source>
</reference>
<evidence type="ECO:0000313" key="1">
    <source>
        <dbReference type="EMBL" id="KRL63523.1"/>
    </source>
</evidence>
<protein>
    <submittedName>
        <fullName evidence="1">Uncharacterized protein</fullName>
    </submittedName>
</protein>